<dbReference type="Gene3D" id="3.10.180.10">
    <property type="entry name" value="2,3-Dihydroxybiphenyl 1,2-Dioxygenase, domain 1"/>
    <property type="match status" value="1"/>
</dbReference>
<organism evidence="3 5">
    <name type="scientific">Venturia inaequalis</name>
    <name type="common">Apple scab fungus</name>
    <dbReference type="NCBI Taxonomy" id="5025"/>
    <lineage>
        <taxon>Eukaryota</taxon>
        <taxon>Fungi</taxon>
        <taxon>Dikarya</taxon>
        <taxon>Ascomycota</taxon>
        <taxon>Pezizomycotina</taxon>
        <taxon>Dothideomycetes</taxon>
        <taxon>Pleosporomycetidae</taxon>
        <taxon>Venturiales</taxon>
        <taxon>Venturiaceae</taxon>
        <taxon>Venturia</taxon>
    </lineage>
</organism>
<dbReference type="CDD" id="cd06587">
    <property type="entry name" value="VOC"/>
    <property type="match status" value="1"/>
</dbReference>
<dbReference type="Proteomes" id="UP000490939">
    <property type="component" value="Unassembled WGS sequence"/>
</dbReference>
<evidence type="ECO:0000313" key="6">
    <source>
        <dbReference type="Proteomes" id="UP000490939"/>
    </source>
</evidence>
<proteinExistence type="predicted"/>
<dbReference type="EMBL" id="WNWQ01001429">
    <property type="protein sequence ID" value="KAE9961564.1"/>
    <property type="molecule type" value="Genomic_DNA"/>
</dbReference>
<dbReference type="PROSITE" id="PS51819">
    <property type="entry name" value="VOC"/>
    <property type="match status" value="1"/>
</dbReference>
<gene>
    <name evidence="3" type="ORF">BLS_001762</name>
    <name evidence="4" type="ORF">EG327_011122</name>
</gene>
<evidence type="ECO:0000256" key="1">
    <source>
        <dbReference type="SAM" id="SignalP"/>
    </source>
</evidence>
<reference evidence="3 5" key="1">
    <citation type="submission" date="2019-11" db="EMBL/GenBank/DDBJ databases">
        <title>Venturia inaequalis Genome Resource.</title>
        <authorList>
            <person name="Lichtner F.J."/>
        </authorList>
    </citation>
    <scope>NUCLEOTIDE SEQUENCE [LARGE SCALE GENOMIC DNA]</scope>
    <source>
        <strain evidence="3">Bline_iso_100314</strain>
        <strain evidence="4 6">DMI_063113</strain>
    </source>
</reference>
<dbReference type="InterPro" id="IPR037523">
    <property type="entry name" value="VOC_core"/>
</dbReference>
<evidence type="ECO:0000259" key="2">
    <source>
        <dbReference type="PROSITE" id="PS51819"/>
    </source>
</evidence>
<evidence type="ECO:0000313" key="3">
    <source>
        <dbReference type="EMBL" id="KAE9961564.1"/>
    </source>
</evidence>
<keyword evidence="6" id="KW-1185">Reference proteome</keyword>
<accession>A0A8H3U3H0</accession>
<dbReference type="SUPFAM" id="SSF54593">
    <property type="entry name" value="Glyoxalase/Bleomycin resistance protein/Dihydroxybiphenyl dioxygenase"/>
    <property type="match status" value="1"/>
</dbReference>
<name>A0A8H3U3H0_VENIN</name>
<evidence type="ECO:0000313" key="4">
    <source>
        <dbReference type="EMBL" id="KAE9968277.1"/>
    </source>
</evidence>
<feature type="chain" id="PRO_5044690481" description="VOC domain-containing protein" evidence="1">
    <location>
        <begin position="24"/>
        <end position="289"/>
    </location>
</feature>
<dbReference type="EMBL" id="WNWR01000844">
    <property type="protein sequence ID" value="KAE9968277.1"/>
    <property type="molecule type" value="Genomic_DNA"/>
</dbReference>
<comment type="caution">
    <text evidence="3">The sequence shown here is derived from an EMBL/GenBank/DDBJ whole genome shotgun (WGS) entry which is preliminary data.</text>
</comment>
<dbReference type="Proteomes" id="UP000433883">
    <property type="component" value="Unassembled WGS sequence"/>
</dbReference>
<feature type="signal peptide" evidence="1">
    <location>
        <begin position="1"/>
        <end position="23"/>
    </location>
</feature>
<protein>
    <recommendedName>
        <fullName evidence="2">VOC domain-containing protein</fullName>
    </recommendedName>
</protein>
<sequence length="289" mass="30251">MIKTRNRIAISAFLFSLQTLTTATPTPAPNALFTSPSDTTTGYISAIGIGITSLDATNKFYTSVFGFGKGARMSFSGWDEDIMTPLPGGGPTLIPMKFKTGGSSPITEDRPVKNLPVKLTFTVPNAKAVVDKVVKAGGTAVVDTKGRREGALYAKDLDGYLLELVPGDTMAFAGAAYGSSDPKKSATFFAKLAGTSPLPVTKAGAGNVVTVPTKKKFQISFLDFKDGRPTKKLPLKIVWSVPSIPGFKKTITDGGGSLIEKGLGVLGAVVGMGYDGVDQIMIEINFGVV</sequence>
<dbReference type="AlphaFoldDB" id="A0A8H3U3H0"/>
<keyword evidence="1" id="KW-0732">Signal</keyword>
<dbReference type="InterPro" id="IPR029068">
    <property type="entry name" value="Glyas_Bleomycin-R_OHBP_Dase"/>
</dbReference>
<evidence type="ECO:0000313" key="5">
    <source>
        <dbReference type="Proteomes" id="UP000433883"/>
    </source>
</evidence>
<feature type="domain" description="VOC" evidence="2">
    <location>
        <begin position="43"/>
        <end position="167"/>
    </location>
</feature>